<feature type="transmembrane region" description="Helical" evidence="7">
    <location>
        <begin position="25"/>
        <end position="48"/>
    </location>
</feature>
<reference evidence="11" key="1">
    <citation type="journal article" date="2019" name="Int. J. Syst. Evol. Microbiol.">
        <title>The Global Catalogue of Microorganisms (GCM) 10K type strain sequencing project: providing services to taxonomists for standard genome sequencing and annotation.</title>
        <authorList>
            <consortium name="The Broad Institute Genomics Platform"/>
            <consortium name="The Broad Institute Genome Sequencing Center for Infectious Disease"/>
            <person name="Wu L."/>
            <person name="Ma J."/>
        </authorList>
    </citation>
    <scope>NUCLEOTIDE SEQUENCE [LARGE SCALE GENOMIC DNA]</scope>
    <source>
        <strain evidence="11">CGMCC 4.7241</strain>
    </source>
</reference>
<dbReference type="EMBL" id="JBHRZH010000021">
    <property type="protein sequence ID" value="MFC3763859.1"/>
    <property type="molecule type" value="Genomic_DNA"/>
</dbReference>
<dbReference type="PROSITE" id="PS50928">
    <property type="entry name" value="ABC_TM1"/>
    <property type="match status" value="1"/>
</dbReference>
<organism evidence="10 11">
    <name type="scientific">Tenggerimyces flavus</name>
    <dbReference type="NCBI Taxonomy" id="1708749"/>
    <lineage>
        <taxon>Bacteria</taxon>
        <taxon>Bacillati</taxon>
        <taxon>Actinomycetota</taxon>
        <taxon>Actinomycetes</taxon>
        <taxon>Propionibacteriales</taxon>
        <taxon>Nocardioidaceae</taxon>
        <taxon>Tenggerimyces</taxon>
    </lineage>
</organism>
<dbReference type="InterPro" id="IPR000515">
    <property type="entry name" value="MetI-like"/>
</dbReference>
<accession>A0ABV7YHP3</accession>
<comment type="similarity">
    <text evidence="7">Belongs to the binding-protein-dependent transport system permease family.</text>
</comment>
<comment type="caution">
    <text evidence="10">The sequence shown here is derived from an EMBL/GenBank/DDBJ whole genome shotgun (WGS) entry which is preliminary data.</text>
</comment>
<sequence length="312" mass="34254">MTAQATLAAPLTRTRSPRKPPRGRTLLWATMLAPSFVLLAVFVLLPLLRGVQLSVYTWDGVAPVMHRAWLDNYAKLWTDPIFYQALGRTVIWWVMHVVLAAGGGLLMAALINEVKWNRFRTAIRGIAFLPQVLSLAVVGVIWSQLYHPTVGLLNEFLTGIGLDALTRPWLGTPELALPAAGIASAWHAYGFYLVIFLASMQAVDPALYEVARIDGANAWQRFWNVTWPALHNTISLVGVLAFISALKGFGTVWAMTEGGPARASELAAVYVWRKAFQTGDIGVASAAGMSIAVIALAITFAFNRWRDRKADR</sequence>
<evidence type="ECO:0000313" key="11">
    <source>
        <dbReference type="Proteomes" id="UP001595699"/>
    </source>
</evidence>
<dbReference type="SUPFAM" id="SSF161098">
    <property type="entry name" value="MetI-like"/>
    <property type="match status" value="1"/>
</dbReference>
<keyword evidence="6 7" id="KW-0472">Membrane</keyword>
<feature type="transmembrane region" description="Helical" evidence="7">
    <location>
        <begin position="229"/>
        <end position="246"/>
    </location>
</feature>
<evidence type="ECO:0000256" key="3">
    <source>
        <dbReference type="ARBA" id="ARBA00022475"/>
    </source>
</evidence>
<dbReference type="RefSeq" id="WP_205120945.1">
    <property type="nucleotide sequence ID" value="NZ_JAFBCM010000001.1"/>
</dbReference>
<dbReference type="Pfam" id="PF00528">
    <property type="entry name" value="BPD_transp_1"/>
    <property type="match status" value="1"/>
</dbReference>
<dbReference type="Proteomes" id="UP001595699">
    <property type="component" value="Unassembled WGS sequence"/>
</dbReference>
<dbReference type="Gene3D" id="1.10.3720.10">
    <property type="entry name" value="MetI-like"/>
    <property type="match status" value="1"/>
</dbReference>
<evidence type="ECO:0000256" key="4">
    <source>
        <dbReference type="ARBA" id="ARBA00022692"/>
    </source>
</evidence>
<feature type="region of interest" description="Disordered" evidence="8">
    <location>
        <begin position="1"/>
        <end position="20"/>
    </location>
</feature>
<comment type="subcellular location">
    <subcellularLocation>
        <location evidence="1 7">Cell membrane</location>
        <topology evidence="1 7">Multi-pass membrane protein</topology>
    </subcellularLocation>
</comment>
<name>A0ABV7YHP3_9ACTN</name>
<keyword evidence="11" id="KW-1185">Reference proteome</keyword>
<dbReference type="PANTHER" id="PTHR30193">
    <property type="entry name" value="ABC TRANSPORTER PERMEASE PROTEIN"/>
    <property type="match status" value="1"/>
</dbReference>
<evidence type="ECO:0000256" key="7">
    <source>
        <dbReference type="RuleBase" id="RU363032"/>
    </source>
</evidence>
<evidence type="ECO:0000256" key="1">
    <source>
        <dbReference type="ARBA" id="ARBA00004651"/>
    </source>
</evidence>
<feature type="transmembrane region" description="Helical" evidence="7">
    <location>
        <begin position="123"/>
        <end position="145"/>
    </location>
</feature>
<evidence type="ECO:0000256" key="8">
    <source>
        <dbReference type="SAM" id="MobiDB-lite"/>
    </source>
</evidence>
<dbReference type="PANTHER" id="PTHR30193:SF37">
    <property type="entry name" value="INNER MEMBRANE ABC TRANSPORTER PERMEASE PROTEIN YCJO"/>
    <property type="match status" value="1"/>
</dbReference>
<feature type="transmembrane region" description="Helical" evidence="7">
    <location>
        <begin position="90"/>
        <end position="111"/>
    </location>
</feature>
<evidence type="ECO:0000313" key="10">
    <source>
        <dbReference type="EMBL" id="MFC3763859.1"/>
    </source>
</evidence>
<evidence type="ECO:0000256" key="6">
    <source>
        <dbReference type="ARBA" id="ARBA00023136"/>
    </source>
</evidence>
<keyword evidence="3" id="KW-1003">Cell membrane</keyword>
<proteinExistence type="inferred from homology"/>
<protein>
    <submittedName>
        <fullName evidence="10">Carbohydrate ABC transporter permease</fullName>
    </submittedName>
</protein>
<feature type="transmembrane region" description="Helical" evidence="7">
    <location>
        <begin position="281"/>
        <end position="302"/>
    </location>
</feature>
<evidence type="ECO:0000256" key="5">
    <source>
        <dbReference type="ARBA" id="ARBA00022989"/>
    </source>
</evidence>
<feature type="transmembrane region" description="Helical" evidence="7">
    <location>
        <begin position="175"/>
        <end position="198"/>
    </location>
</feature>
<dbReference type="InterPro" id="IPR035906">
    <property type="entry name" value="MetI-like_sf"/>
</dbReference>
<keyword evidence="4 7" id="KW-0812">Transmembrane</keyword>
<gene>
    <name evidence="10" type="ORF">ACFOUW_23675</name>
</gene>
<evidence type="ECO:0000256" key="2">
    <source>
        <dbReference type="ARBA" id="ARBA00022448"/>
    </source>
</evidence>
<feature type="domain" description="ABC transmembrane type-1" evidence="9">
    <location>
        <begin position="86"/>
        <end position="302"/>
    </location>
</feature>
<evidence type="ECO:0000259" key="9">
    <source>
        <dbReference type="PROSITE" id="PS50928"/>
    </source>
</evidence>
<dbReference type="CDD" id="cd06261">
    <property type="entry name" value="TM_PBP2"/>
    <property type="match status" value="1"/>
</dbReference>
<dbReference type="InterPro" id="IPR051393">
    <property type="entry name" value="ABC_transporter_permease"/>
</dbReference>
<keyword evidence="5 7" id="KW-1133">Transmembrane helix</keyword>
<keyword evidence="2 7" id="KW-0813">Transport</keyword>